<evidence type="ECO:0000313" key="3">
    <source>
        <dbReference type="Proteomes" id="UP000003571"/>
    </source>
</evidence>
<evidence type="ECO:0000313" key="2">
    <source>
        <dbReference type="EMBL" id="EIC03201.1"/>
    </source>
</evidence>
<sequence>MSSSSGKFDTEPALEDVCMFGSSRFLAGRKGRTVFVIHAMTGRTLGTFNAGGAVLIGSNSSDSLFYISNESRQFKLFEVKSGERGSPSAIRSCSARSAGYGDRDSVVSAAMS</sequence>
<evidence type="ECO:0000256" key="1">
    <source>
        <dbReference type="SAM" id="MobiDB-lite"/>
    </source>
</evidence>
<organism evidence="2 3">
    <name type="scientific">Treponema saccharophilum DSM 2985</name>
    <dbReference type="NCBI Taxonomy" id="907348"/>
    <lineage>
        <taxon>Bacteria</taxon>
        <taxon>Pseudomonadati</taxon>
        <taxon>Spirochaetota</taxon>
        <taxon>Spirochaetia</taxon>
        <taxon>Spirochaetales</taxon>
        <taxon>Treponemataceae</taxon>
        <taxon>Treponema</taxon>
    </lineage>
</organism>
<keyword evidence="3" id="KW-1185">Reference proteome</keyword>
<gene>
    <name evidence="2" type="ORF">TresaDRAFT_2837</name>
</gene>
<comment type="caution">
    <text evidence="2">The sequence shown here is derived from an EMBL/GenBank/DDBJ whole genome shotgun (WGS) entry which is preliminary data.</text>
</comment>
<dbReference type="RefSeq" id="WP_002701566.1">
    <property type="nucleotide sequence ID" value="NZ_AGRW01000001.1"/>
</dbReference>
<reference evidence="2 3" key="1">
    <citation type="submission" date="2011-09" db="EMBL/GenBank/DDBJ databases">
        <title>The draft genome of Treponema saccharophilum DSM 2985.</title>
        <authorList>
            <consortium name="US DOE Joint Genome Institute (JGI-PGF)"/>
            <person name="Lucas S."/>
            <person name="Copeland A."/>
            <person name="Lapidus A."/>
            <person name="Glavina del Rio T."/>
            <person name="Dalin E."/>
            <person name="Tice H."/>
            <person name="Bruce D."/>
            <person name="Goodwin L."/>
            <person name="Pitluck S."/>
            <person name="Peters L."/>
            <person name="Kyrpides N."/>
            <person name="Mavromatis K."/>
            <person name="Ivanova N."/>
            <person name="Markowitz V."/>
            <person name="Cheng J.-F."/>
            <person name="Hugenholtz P."/>
            <person name="Woyke T."/>
            <person name="Wu D."/>
            <person name="Gronow S."/>
            <person name="Wellnitz S."/>
            <person name="Brambilla E."/>
            <person name="Klenk H.-P."/>
            <person name="Eisen J.A."/>
        </authorList>
    </citation>
    <scope>NUCLEOTIDE SEQUENCE [LARGE SCALE GENOMIC DNA]</scope>
    <source>
        <strain evidence="2 3">DSM 2985</strain>
    </source>
</reference>
<accession>H7EGU1</accession>
<dbReference type="OrthoDB" id="354107at2"/>
<name>H7EGU1_9SPIR</name>
<dbReference type="Proteomes" id="UP000003571">
    <property type="component" value="Unassembled WGS sequence"/>
</dbReference>
<protein>
    <submittedName>
        <fullName evidence="2">Uncharacterized protein</fullName>
    </submittedName>
</protein>
<dbReference type="EMBL" id="AGRW01000001">
    <property type="protein sequence ID" value="EIC03201.1"/>
    <property type="molecule type" value="Genomic_DNA"/>
</dbReference>
<feature type="non-terminal residue" evidence="2">
    <location>
        <position position="112"/>
    </location>
</feature>
<feature type="region of interest" description="Disordered" evidence="1">
    <location>
        <begin position="83"/>
        <end position="112"/>
    </location>
</feature>
<proteinExistence type="predicted"/>
<dbReference type="AlphaFoldDB" id="H7EGU1"/>